<dbReference type="PROSITE" id="PS00018">
    <property type="entry name" value="EF_HAND_1"/>
    <property type="match status" value="1"/>
</dbReference>
<dbReference type="GO" id="GO:0005509">
    <property type="term" value="F:calcium ion binding"/>
    <property type="evidence" value="ECO:0007669"/>
    <property type="project" value="InterPro"/>
</dbReference>
<dbReference type="InterPro" id="IPR002048">
    <property type="entry name" value="EF_hand_dom"/>
</dbReference>
<keyword evidence="1" id="KW-0479">Metal-binding</keyword>
<organism evidence="5 6">
    <name type="scientific">Phasianus colchicus</name>
    <name type="common">Common pheasant</name>
    <dbReference type="NCBI Taxonomy" id="9054"/>
    <lineage>
        <taxon>Eukaryota</taxon>
        <taxon>Metazoa</taxon>
        <taxon>Chordata</taxon>
        <taxon>Craniata</taxon>
        <taxon>Vertebrata</taxon>
        <taxon>Euteleostomi</taxon>
        <taxon>Archelosauria</taxon>
        <taxon>Archosauria</taxon>
        <taxon>Dinosauria</taxon>
        <taxon>Saurischia</taxon>
        <taxon>Theropoda</taxon>
        <taxon>Coelurosauria</taxon>
        <taxon>Aves</taxon>
        <taxon>Neognathae</taxon>
        <taxon>Galloanserae</taxon>
        <taxon>Galliformes</taxon>
        <taxon>Phasianidae</taxon>
        <taxon>Phasianinae</taxon>
        <taxon>Phasianus</taxon>
    </lineage>
</organism>
<dbReference type="GO" id="GO:0048306">
    <property type="term" value="F:calcium-dependent protein binding"/>
    <property type="evidence" value="ECO:0007669"/>
    <property type="project" value="TreeGrafter"/>
</dbReference>
<feature type="domain" description="EF-hand" evidence="4">
    <location>
        <begin position="164"/>
        <end position="199"/>
    </location>
</feature>
<reference evidence="5" key="1">
    <citation type="submission" date="2025-08" db="UniProtKB">
        <authorList>
            <consortium name="Ensembl"/>
        </authorList>
    </citation>
    <scope>IDENTIFICATION</scope>
</reference>
<evidence type="ECO:0000256" key="2">
    <source>
        <dbReference type="ARBA" id="ARBA00022837"/>
    </source>
</evidence>
<dbReference type="Gene3D" id="1.10.238.10">
    <property type="entry name" value="EF-hand"/>
    <property type="match status" value="1"/>
</dbReference>
<dbReference type="AlphaFoldDB" id="A0A669Q9J5"/>
<dbReference type="SUPFAM" id="SSF47473">
    <property type="entry name" value="EF-hand"/>
    <property type="match status" value="1"/>
</dbReference>
<dbReference type="Ensembl" id="ENSPCLT00000023145.1">
    <property type="protein sequence ID" value="ENSPCLP00000017339.1"/>
    <property type="gene ID" value="ENSPCLG00000014434.1"/>
</dbReference>
<dbReference type="PANTHER" id="PTHR11639:SF57">
    <property type="entry name" value="PROTEIN S100-A13"/>
    <property type="match status" value="1"/>
</dbReference>
<dbReference type="InterPro" id="IPR011992">
    <property type="entry name" value="EF-hand-dom_pair"/>
</dbReference>
<dbReference type="InterPro" id="IPR013787">
    <property type="entry name" value="S100_Ca-bd_sub"/>
</dbReference>
<dbReference type="GO" id="GO:0048471">
    <property type="term" value="C:perinuclear region of cytoplasm"/>
    <property type="evidence" value="ECO:0007669"/>
    <property type="project" value="TreeGrafter"/>
</dbReference>
<dbReference type="PANTHER" id="PTHR11639">
    <property type="entry name" value="S100 CALCIUM-BINDING PROTEIN"/>
    <property type="match status" value="1"/>
</dbReference>
<evidence type="ECO:0000313" key="5">
    <source>
        <dbReference type="Ensembl" id="ENSPCLP00000017339.1"/>
    </source>
</evidence>
<feature type="region of interest" description="Disordered" evidence="3">
    <location>
        <begin position="1"/>
        <end position="51"/>
    </location>
</feature>
<keyword evidence="6" id="KW-1185">Reference proteome</keyword>
<dbReference type="PROSITE" id="PS50222">
    <property type="entry name" value="EF_HAND_2"/>
    <property type="match status" value="1"/>
</dbReference>
<dbReference type="Pfam" id="PF01023">
    <property type="entry name" value="S_100"/>
    <property type="match status" value="1"/>
</dbReference>
<dbReference type="SMART" id="SM01394">
    <property type="entry name" value="S_100"/>
    <property type="match status" value="1"/>
</dbReference>
<dbReference type="Proteomes" id="UP000472261">
    <property type="component" value="Unplaced"/>
</dbReference>
<protein>
    <recommendedName>
        <fullName evidence="4">EF-hand domain-containing protein</fullName>
    </recommendedName>
</protein>
<name>A0A669Q9J5_PHACC</name>
<evidence type="ECO:0000256" key="3">
    <source>
        <dbReference type="SAM" id="MobiDB-lite"/>
    </source>
</evidence>
<evidence type="ECO:0000259" key="4">
    <source>
        <dbReference type="PROSITE" id="PS50222"/>
    </source>
</evidence>
<accession>A0A669Q9J5</accession>
<dbReference type="CDD" id="cd05022">
    <property type="entry name" value="S-100A13"/>
    <property type="match status" value="1"/>
</dbReference>
<sequence>MPLLLSQVPAGPPGARGAKGPSSQHGAGTEPRALGEGCAQPNVGSRPRCHSRGSARCWLCTESCCRVGRGREAAAGRCLQRETQREALHGVEGPRTAIHHYKTPQGAAADWAPMAAAELTPVEMAIETVVTVFVSHTKKEGRMGTMTATAFQELLRLQLPNVMKDVPSLEEQMRMLDVSTDQELTFEEFWQLMGELVRALWREREGRKK</sequence>
<dbReference type="InterPro" id="IPR018247">
    <property type="entry name" value="EF_Hand_1_Ca_BS"/>
</dbReference>
<proteinExistence type="predicted"/>
<evidence type="ECO:0000256" key="1">
    <source>
        <dbReference type="ARBA" id="ARBA00022723"/>
    </source>
</evidence>
<keyword evidence="2" id="KW-0106">Calcium</keyword>
<dbReference type="GO" id="GO:0005615">
    <property type="term" value="C:extracellular space"/>
    <property type="evidence" value="ECO:0007669"/>
    <property type="project" value="TreeGrafter"/>
</dbReference>
<reference evidence="5" key="2">
    <citation type="submission" date="2025-09" db="UniProtKB">
        <authorList>
            <consortium name="Ensembl"/>
        </authorList>
    </citation>
    <scope>IDENTIFICATION</scope>
</reference>
<evidence type="ECO:0000313" key="6">
    <source>
        <dbReference type="Proteomes" id="UP000472261"/>
    </source>
</evidence>